<feature type="compositionally biased region" description="Polar residues" evidence="2">
    <location>
        <begin position="2014"/>
        <end position="2028"/>
    </location>
</feature>
<dbReference type="FunFam" id="2.130.10.10:FF:001240">
    <property type="entry name" value="Transducin family protein / WD-40 repeat family protein"/>
    <property type="match status" value="1"/>
</dbReference>
<keyword evidence="5" id="KW-1185">Reference proteome</keyword>
<dbReference type="InterPro" id="IPR015943">
    <property type="entry name" value="WD40/YVTN_repeat-like_dom_sf"/>
</dbReference>
<dbReference type="PANTHER" id="PTHR13950:SF9">
    <property type="entry name" value="RABCONNECTIN-3A"/>
    <property type="match status" value="1"/>
</dbReference>
<dbReference type="SUPFAM" id="SSF50978">
    <property type="entry name" value="WD40 repeat-like"/>
    <property type="match status" value="2"/>
</dbReference>
<dbReference type="GO" id="GO:0007035">
    <property type="term" value="P:vacuolar acidification"/>
    <property type="evidence" value="ECO:0007669"/>
    <property type="project" value="TreeGrafter"/>
</dbReference>
<feature type="compositionally biased region" description="Polar residues" evidence="2">
    <location>
        <begin position="1"/>
        <end position="18"/>
    </location>
</feature>
<feature type="region of interest" description="Disordered" evidence="2">
    <location>
        <begin position="2007"/>
        <end position="2058"/>
    </location>
</feature>
<evidence type="ECO:0000313" key="5">
    <source>
        <dbReference type="Proteomes" id="UP001187192"/>
    </source>
</evidence>
<proteinExistence type="predicted"/>
<protein>
    <recommendedName>
        <fullName evidence="3">RAVE complex protein Rav1 C-terminal domain-containing protein</fullName>
    </recommendedName>
</protein>
<feature type="region of interest" description="Disordered" evidence="2">
    <location>
        <begin position="1931"/>
        <end position="1951"/>
    </location>
</feature>
<reference evidence="4" key="1">
    <citation type="submission" date="2023-07" db="EMBL/GenBank/DDBJ databases">
        <title>draft genome sequence of fig (Ficus carica).</title>
        <authorList>
            <person name="Takahashi T."/>
            <person name="Nishimura K."/>
        </authorList>
    </citation>
    <scope>NUCLEOTIDE SEQUENCE</scope>
</reference>
<dbReference type="InterPro" id="IPR036322">
    <property type="entry name" value="WD40_repeat_dom_sf"/>
</dbReference>
<feature type="compositionally biased region" description="Polar residues" evidence="2">
    <location>
        <begin position="2406"/>
        <end position="2431"/>
    </location>
</feature>
<dbReference type="PROSITE" id="PS50082">
    <property type="entry name" value="WD_REPEATS_2"/>
    <property type="match status" value="1"/>
</dbReference>
<dbReference type="GO" id="GO:0043291">
    <property type="term" value="C:RAVE complex"/>
    <property type="evidence" value="ECO:0007669"/>
    <property type="project" value="TreeGrafter"/>
</dbReference>
<keyword evidence="1" id="KW-0853">WD repeat</keyword>
<feature type="compositionally biased region" description="Polar residues" evidence="2">
    <location>
        <begin position="1931"/>
        <end position="1945"/>
    </location>
</feature>
<dbReference type="Gene3D" id="2.130.10.10">
    <property type="entry name" value="YVTN repeat-like/Quinoprotein amine dehydrogenase"/>
    <property type="match status" value="4"/>
</dbReference>
<dbReference type="PROSITE" id="PS50294">
    <property type="entry name" value="WD_REPEATS_REGION"/>
    <property type="match status" value="1"/>
</dbReference>
<evidence type="ECO:0000256" key="2">
    <source>
        <dbReference type="SAM" id="MobiDB-lite"/>
    </source>
</evidence>
<evidence type="ECO:0000313" key="4">
    <source>
        <dbReference type="EMBL" id="GMN42884.1"/>
    </source>
</evidence>
<feature type="repeat" description="WD" evidence="1">
    <location>
        <begin position="2441"/>
        <end position="2482"/>
    </location>
</feature>
<feature type="region of interest" description="Disordered" evidence="2">
    <location>
        <begin position="1"/>
        <end position="20"/>
    </location>
</feature>
<evidence type="ECO:0000256" key="1">
    <source>
        <dbReference type="PROSITE-ProRule" id="PRU00221"/>
    </source>
</evidence>
<feature type="domain" description="RAVE complex protein Rav1 C-terminal" evidence="3">
    <location>
        <begin position="816"/>
        <end position="1423"/>
    </location>
</feature>
<organism evidence="4 5">
    <name type="scientific">Ficus carica</name>
    <name type="common">Common fig</name>
    <dbReference type="NCBI Taxonomy" id="3494"/>
    <lineage>
        <taxon>Eukaryota</taxon>
        <taxon>Viridiplantae</taxon>
        <taxon>Streptophyta</taxon>
        <taxon>Embryophyta</taxon>
        <taxon>Tracheophyta</taxon>
        <taxon>Spermatophyta</taxon>
        <taxon>Magnoliopsida</taxon>
        <taxon>eudicotyledons</taxon>
        <taxon>Gunneridae</taxon>
        <taxon>Pentapetalae</taxon>
        <taxon>rosids</taxon>
        <taxon>fabids</taxon>
        <taxon>Rosales</taxon>
        <taxon>Moraceae</taxon>
        <taxon>Ficeae</taxon>
        <taxon>Ficus</taxon>
    </lineage>
</organism>
<dbReference type="Proteomes" id="UP001187192">
    <property type="component" value="Unassembled WGS sequence"/>
</dbReference>
<evidence type="ECO:0000259" key="3">
    <source>
        <dbReference type="Pfam" id="PF12234"/>
    </source>
</evidence>
<feature type="region of interest" description="Disordered" evidence="2">
    <location>
        <begin position="2399"/>
        <end position="2431"/>
    </location>
</feature>
<dbReference type="Pfam" id="PF12234">
    <property type="entry name" value="Rav1p_C"/>
    <property type="match status" value="1"/>
</dbReference>
<dbReference type="SMART" id="SM00320">
    <property type="entry name" value="WD40"/>
    <property type="match status" value="11"/>
</dbReference>
<sequence>MADTEAQSSTTSKTSLSNIDPIPHLPLSLLRSDTIPPAPTRSDPPGSTIDWLPNFSDLSWIAYGASSLLVISHFPSPLSPGEAAIGPAFRQVFELSSDPSSAVSAVSWSPATPSVGELAAAAENCVWVFAHDSATSQGSFCWSQSAILVQSAKVDAVRWTGSGDGIIAGGVEVVLWKRSNRFWEIAWKFKTDRPQTLVSATWSIEGPSATAAYANTPQTEGSPCVSVCQNDGKLRFGKIELNHPLPVTMVQWRPLGRESNEDGKTSERNVLLTCCLDGTVRFWCEIDNGRGRKIGKDSNDHKSLRRSFCVAAVIEINQSMSGTLGMDVFVTWAVETAGIFEASEGDKKFFSSKSYDHDKAGSCEWIIGFGPGTSVSVWAVHCLDDVSPLRFPRVTLWKTLELPGLEDGLSRTSLPNFKEKVFLSKAAVLRNSVSGPPKMCSLIQLLPSNSLAWSLFRTQTSGTVEDSSLEQNKIENISFATGRLLNLDGHTGKILQVAVHPYSCEVEFAVSLDSNGLLLFWSMSTISNCILGSPTLIPTWDLYGKLGTQDSCSKYTSLRWAPSMLDQELVLLLGHVGGIDCFVVKINRREDENMECHYLCTIPFTGHGPFEEGPSNIFSIPLPSTRKEIIKSHNFLLLGIWMNGFQALSWEVNLHSYDLAGSSCNCNFESTDADGYGKWSFGTTFCGKRYCVNVSPCSSQLPEPHKRDHVTSFALVSPDRLVSQISTSFSDQTFSHPAYTMATGCANGYVKFWRSKLGETLTSCTQWELVGMFMAHQGPISAICLSDCGRKVATICEEFDANGVCTVCIWESVYIVGSGAFILEDSISIDSRVVALNWLALGNGQLLLGVCMQNQLCVYAQRCFSSQTLVNFGKSLKGEIWRCIAFAHTFSPIYDFLWGPRATAVVVHDSYLSVISQWLFLTDKNHQAEVHSENHKSNGLLSEGEKEKDIHSAIFSDCDIGKLTELSLEDNSKEQTCGTPENTNVKRDCRFSSLLAAKAQFEHGRGMKIGLWNMLEVIEKLGGSLQLYHPDALLMNVFTGNWKRAYSAVRHLGECLTSASEKRSGSLNLSYIVPQIPLSNYFEGLLQKSSPDKGFLWGGNAALTTSSSQFQMGISQFAYNLEPNSSNNLFTSSSTSSELSAFIEPLQNFYKLLAAITNVEKTQILAVIDLLGEMTNPNSAYKSLDEPGQRFWVTLKFQQLHFLRRFGRPATIEELVIDSSMIVWAYHSDCEENLFGTVLPNEPSWPEMRSLGVGFWFTNAAQLRTKMEKLARLQYLKNKNPKDCALLYVALNRIQVLAGLFKISKDEKDKPLVGFLSRNFKEEKNKSAALKNAYVLMGRHQLELAIAFFLLGGDIASAINVCTKNLGDEQLALVICRLVEGHGGPSEHHLITKFMLPSAIEKGDNWLASLLEWELGNNYQSFMRMFSFQIDSTIENPTVFSNNVCFLEPKIGLYCLALATKNSMRNAVGDQNSAILGRWAILMTTIALTRRGLALEALECLSSSLNVLGNTNQGNISSFKPSNILHGILKPSARDSSNWISEDVAFHLEHYAKIDLALKYFSKLIMEHPSWEDIIVGSAGSHVRSEKYEHPQFLELLEIFQHKFDTQLVQFEQKFSLLPICLSSKILVSFYNHGLLFAGYDLFHRYIKQDHLQDNIQTADGICFYSLMNKPLFKVTEETSLLFSRFIAACGVTCSQVKSHLIENNASCESISSWSNAWEHDFQCLLLSLRILRASLRMTYRFVSEDIIMKPLVILDLVEYFVYFAYAWLQRSSRVLFQIVEPLLLSRTNEHTLYDVDIANLKKLLPEIADVVHSLLHHDVGKGPENSNNLLENQASDIKHSIPEDEQWHIIGACLWQHMSRPSVSSNAKNLETDENSLKEQSGLVSSILVKLLKTTVEHVSSHHVKQLASYLHKKMEYGWQVKTPVWLEESSQTQSRAPHQNRTQDFVHPGMMNDKDGFNRLWDICSDPKMISESFAVEKISCLNCFDHKPSKGWNDIYEGASALVEAEEAHSQEGSPSNSSVTTEMGTPTRGLFRNSNTFSSSWQKQKDTTTTKEVASFQSPREVLKRNGELLEALCVNSIHQGQAAVASNRKGILFFNWDEIPFRGKSDYIWSEADWPLNGWAGSESTPAPTCVSSGIGLGSKKRAHLGLGGATVGVGSSAMPRRDLTGGGAFGIPGYAGIGASGLGWGTQEYFEEVVDSPPTVENISSRAFSSHPSRPIFLVGSSNTHIYLWEFGKKKAIATYGVLPAANVPPPFALASISAVQFDHYGHRFASAALDGTVCTWQLEVGGRSNICPAETSHCFDNHASDVTYITSSGSIIAVAGYSSSGVNVVIWDTLAPPTTSQASITCHGGGTCSLSVFDNDIGSGSISPLIVTGGKGGDIGIHDFRYIATGKTKKHKHSSNGGQTTNASSNVDTQTANGNKVGEQNTNGMVWYIPKAHSGSVTKISTIPNTSLFLTGSKDGDVKLWDAKKSRMVFHWPKLHERHTFLQPSSRGYGGIVRAAVTDIQVVSHGFLSCGGDGTVKLIKLKDQHRK</sequence>
<comment type="caution">
    <text evidence="4">The sequence shown here is derived from an EMBL/GenBank/DDBJ whole genome shotgun (WGS) entry which is preliminary data.</text>
</comment>
<dbReference type="InterPro" id="IPR052208">
    <property type="entry name" value="DmX-like/RAVE_component"/>
</dbReference>
<gene>
    <name evidence="4" type="ORF">TIFTF001_012079</name>
</gene>
<name>A0AA87ZSX0_FICCA</name>
<accession>A0AA87ZSX0</accession>
<feature type="compositionally biased region" description="Polar residues" evidence="2">
    <location>
        <begin position="2036"/>
        <end position="2046"/>
    </location>
</feature>
<dbReference type="PANTHER" id="PTHR13950">
    <property type="entry name" value="RABCONNECTIN-RELATED"/>
    <property type="match status" value="1"/>
</dbReference>
<dbReference type="Pfam" id="PF00400">
    <property type="entry name" value="WD40"/>
    <property type="match status" value="1"/>
</dbReference>
<dbReference type="InterPro" id="IPR022033">
    <property type="entry name" value="Rav1p_C"/>
</dbReference>
<dbReference type="InterPro" id="IPR001680">
    <property type="entry name" value="WD40_rpt"/>
</dbReference>
<dbReference type="EMBL" id="BTGU01000015">
    <property type="protein sequence ID" value="GMN42884.1"/>
    <property type="molecule type" value="Genomic_DNA"/>
</dbReference>